<proteinExistence type="inferred from homology"/>
<dbReference type="PRINTS" id="PR00081">
    <property type="entry name" value="GDHRDH"/>
</dbReference>
<sequence>MQTDKHRFTPAEIPAQKLDYPASQEDMIPQPQTDLSEYKPAGKLQGKVALITGGDSGIGRAIAIAYAMEGADVAIVYQHNEHDAEVTCQEVQKHGKKCLGLKGDVRDFAACERMVQQTVKQFGKLNILVNNAAYQMAQVKIEDLSLEQFRQTMETNVFGYFYMVKASLNHLKDTDTIINTGSITGQIGRDILVDYATSKGAVHAFTKSLAANLSTRNIRVNAVVPGAVWTPSIPTSLPLKEIDQFDTESIMGRAAQPEEVAPAYVFLASSDSSFMTGTLLEVTGGKLTHP</sequence>
<dbReference type="AlphaFoldDB" id="A0A7Z9BIF3"/>
<dbReference type="FunFam" id="3.40.50.720:FF:000084">
    <property type="entry name" value="Short-chain dehydrogenase reductase"/>
    <property type="match status" value="1"/>
</dbReference>
<evidence type="ECO:0000256" key="1">
    <source>
        <dbReference type="ARBA" id="ARBA00006484"/>
    </source>
</evidence>
<dbReference type="InterPro" id="IPR036291">
    <property type="entry name" value="NAD(P)-bd_dom_sf"/>
</dbReference>
<comment type="caution">
    <text evidence="3">The sequence shown here is derived from an EMBL/GenBank/DDBJ whole genome shotgun (WGS) entry which is preliminary data.</text>
</comment>
<evidence type="ECO:0000313" key="4">
    <source>
        <dbReference type="Proteomes" id="UP000184550"/>
    </source>
</evidence>
<dbReference type="Pfam" id="PF13561">
    <property type="entry name" value="adh_short_C2"/>
    <property type="match status" value="1"/>
</dbReference>
<evidence type="ECO:0000313" key="3">
    <source>
        <dbReference type="EMBL" id="VXD14875.1"/>
    </source>
</evidence>
<evidence type="ECO:0000256" key="2">
    <source>
        <dbReference type="ARBA" id="ARBA00023002"/>
    </source>
</evidence>
<comment type="similarity">
    <text evidence="1">Belongs to the short-chain dehydrogenases/reductases (SDR) family.</text>
</comment>
<dbReference type="SUPFAM" id="SSF51735">
    <property type="entry name" value="NAD(P)-binding Rossmann-fold domains"/>
    <property type="match status" value="1"/>
</dbReference>
<gene>
    <name evidence="3" type="primary">yhdF</name>
    <name evidence="3" type="ORF">PL8927_330013</name>
</gene>
<dbReference type="EC" id="1.-.-.-" evidence="3"/>
<dbReference type="Gene3D" id="3.40.50.720">
    <property type="entry name" value="NAD(P)-binding Rossmann-like Domain"/>
    <property type="match status" value="1"/>
</dbReference>
<dbReference type="GO" id="GO:0016614">
    <property type="term" value="F:oxidoreductase activity, acting on CH-OH group of donors"/>
    <property type="evidence" value="ECO:0007669"/>
    <property type="project" value="UniProtKB-ARBA"/>
</dbReference>
<dbReference type="OrthoDB" id="560660at2"/>
<keyword evidence="4" id="KW-1185">Reference proteome</keyword>
<dbReference type="InterPro" id="IPR020904">
    <property type="entry name" value="Sc_DH/Rdtase_CS"/>
</dbReference>
<name>A0A7Z9BIF3_9CYAN</name>
<dbReference type="PROSITE" id="PS00061">
    <property type="entry name" value="ADH_SHORT"/>
    <property type="match status" value="1"/>
</dbReference>
<protein>
    <submittedName>
        <fullName evidence="3">Uncharacterized oxidoreductase YhdF</fullName>
        <ecNumber evidence="3">1.-.-.-</ecNumber>
    </submittedName>
</protein>
<dbReference type="RefSeq" id="WP_083618973.1">
    <property type="nucleotide sequence ID" value="NZ_LR734850.1"/>
</dbReference>
<reference evidence="3" key="1">
    <citation type="submission" date="2019-10" db="EMBL/GenBank/DDBJ databases">
        <authorList>
            <consortium name="Genoscope - CEA"/>
            <person name="William W."/>
        </authorList>
    </citation>
    <scope>NUCLEOTIDE SEQUENCE [LARGE SCALE GENOMIC DNA]</scope>
    <source>
        <strain evidence="3">BBR_PRJEB10992</strain>
    </source>
</reference>
<dbReference type="PRINTS" id="PR00080">
    <property type="entry name" value="SDRFAMILY"/>
</dbReference>
<accession>A0A7Z9BIF3</accession>
<organism evidence="3 4">
    <name type="scientific">Planktothrix serta PCC 8927</name>
    <dbReference type="NCBI Taxonomy" id="671068"/>
    <lineage>
        <taxon>Bacteria</taxon>
        <taxon>Bacillati</taxon>
        <taxon>Cyanobacteriota</taxon>
        <taxon>Cyanophyceae</taxon>
        <taxon>Oscillatoriophycideae</taxon>
        <taxon>Oscillatoriales</taxon>
        <taxon>Microcoleaceae</taxon>
        <taxon>Planktothrix</taxon>
    </lineage>
</organism>
<dbReference type="EMBL" id="CZCU02000106">
    <property type="protein sequence ID" value="VXD14875.1"/>
    <property type="molecule type" value="Genomic_DNA"/>
</dbReference>
<dbReference type="PANTHER" id="PTHR48107:SF16">
    <property type="entry name" value="NADPH-DEPENDENT ALDEHYDE REDUCTASE 1, CHLOROPLASTIC"/>
    <property type="match status" value="1"/>
</dbReference>
<dbReference type="PANTHER" id="PTHR48107">
    <property type="entry name" value="NADPH-DEPENDENT ALDEHYDE REDUCTASE-LIKE PROTEIN, CHLOROPLASTIC-RELATED"/>
    <property type="match status" value="1"/>
</dbReference>
<keyword evidence="2 3" id="KW-0560">Oxidoreductase</keyword>
<dbReference type="Proteomes" id="UP000184550">
    <property type="component" value="Unassembled WGS sequence"/>
</dbReference>
<dbReference type="InterPro" id="IPR002347">
    <property type="entry name" value="SDR_fam"/>
</dbReference>